<dbReference type="Gene3D" id="2.60.40.10">
    <property type="entry name" value="Immunoglobulins"/>
    <property type="match status" value="1"/>
</dbReference>
<proteinExistence type="predicted"/>
<keyword evidence="1" id="KW-0732">Signal</keyword>
<dbReference type="InterPro" id="IPR035986">
    <property type="entry name" value="PKD_dom_sf"/>
</dbReference>
<dbReference type="Pfam" id="PF22352">
    <property type="entry name" value="K319L-like_PKD"/>
    <property type="match status" value="1"/>
</dbReference>
<dbReference type="InterPro" id="IPR013783">
    <property type="entry name" value="Ig-like_fold"/>
</dbReference>
<name>A0ABY5Z184_9ACTN</name>
<feature type="chain" id="PRO_5045307133" description="PKD domain-containing protein" evidence="1">
    <location>
        <begin position="32"/>
        <end position="513"/>
    </location>
</feature>
<evidence type="ECO:0000256" key="1">
    <source>
        <dbReference type="SAM" id="SignalP"/>
    </source>
</evidence>
<keyword evidence="3" id="KW-1185">Reference proteome</keyword>
<dbReference type="EMBL" id="CP073721">
    <property type="protein sequence ID" value="UWZ34843.1"/>
    <property type="molecule type" value="Genomic_DNA"/>
</dbReference>
<gene>
    <name evidence="2" type="ORF">Drose_27140</name>
</gene>
<accession>A0ABY5Z184</accession>
<dbReference type="RefSeq" id="WP_260724189.1">
    <property type="nucleotide sequence ID" value="NZ_BAAABS010000052.1"/>
</dbReference>
<evidence type="ECO:0008006" key="4">
    <source>
        <dbReference type="Google" id="ProtNLM"/>
    </source>
</evidence>
<sequence>MRLRTAVLTTALTITATALAAGAVTPTAAMAAPVTVPLNVVDWDQPVPSCDGTPHSDTKVGTVTVTRAAGGVDVTVDLTGGGVSTGSVYSIVVWEEAPVCAGRSIAEWDEGTDGRGAVTAPLPLPYVNTLPGGGTITLGDGQGTERLVVVLYLHGGDNSGPVFVAGPIPLPGTAPEPGPNTPPRVYAGADQTVTGTSTVNLAGTVTDDGRPAPPRLTRRWSLVSGPAPVTFADATAAATRAVMPVAGTYTLRLTASDGQLTASDTVVIRVRERYRIELRAWIPQEAVVDPIHPVPLPLQANSLDSRSACGYVGGPLVQSSTFSGDDHVGYDGSTAGTVKPFRGQISTEFIWDGTSISGFTAGTGEYGTSHRVFRLTKDGDTSTCEAVQTADRAASTRQLNPATVRLTLSTAMPMIALSPTIDSDLLVGFSNARKLTVYAHTDMFPSHGFRIYKNDAIIYTRVTRNVSCVPVLGWPGFWSLVSGLNWMGNNVTVTIDTAAPPATIMPACRPRLP</sequence>
<protein>
    <recommendedName>
        <fullName evidence="4">PKD domain-containing protein</fullName>
    </recommendedName>
</protein>
<evidence type="ECO:0000313" key="3">
    <source>
        <dbReference type="Proteomes" id="UP001058271"/>
    </source>
</evidence>
<organism evidence="2 3">
    <name type="scientific">Dactylosporangium roseum</name>
    <dbReference type="NCBI Taxonomy" id="47989"/>
    <lineage>
        <taxon>Bacteria</taxon>
        <taxon>Bacillati</taxon>
        <taxon>Actinomycetota</taxon>
        <taxon>Actinomycetes</taxon>
        <taxon>Micromonosporales</taxon>
        <taxon>Micromonosporaceae</taxon>
        <taxon>Dactylosporangium</taxon>
    </lineage>
</organism>
<reference evidence="2" key="1">
    <citation type="submission" date="2021-04" db="EMBL/GenBank/DDBJ databases">
        <title>Biosynthetic gene clusters of Dactylosporangioum roseum.</title>
        <authorList>
            <person name="Hartkoorn R.C."/>
            <person name="Beaudoing E."/>
            <person name="Hot D."/>
            <person name="Moureu S."/>
        </authorList>
    </citation>
    <scope>NUCLEOTIDE SEQUENCE</scope>
    <source>
        <strain evidence="2">NRRL B-16295</strain>
    </source>
</reference>
<dbReference type="Proteomes" id="UP001058271">
    <property type="component" value="Chromosome"/>
</dbReference>
<evidence type="ECO:0000313" key="2">
    <source>
        <dbReference type="EMBL" id="UWZ34843.1"/>
    </source>
</evidence>
<dbReference type="SUPFAM" id="SSF49299">
    <property type="entry name" value="PKD domain"/>
    <property type="match status" value="1"/>
</dbReference>
<feature type="signal peptide" evidence="1">
    <location>
        <begin position="1"/>
        <end position="31"/>
    </location>
</feature>